<evidence type="ECO:0000313" key="4">
    <source>
        <dbReference type="Proteomes" id="UP001286456"/>
    </source>
</evidence>
<evidence type="ECO:0000256" key="2">
    <source>
        <dbReference type="SAM" id="Phobius"/>
    </source>
</evidence>
<gene>
    <name evidence="3" type="ORF">B0T19DRAFT_238123</name>
</gene>
<feature type="compositionally biased region" description="Basic and acidic residues" evidence="1">
    <location>
        <begin position="59"/>
        <end position="70"/>
    </location>
</feature>
<comment type="caution">
    <text evidence="3">The sequence shown here is derived from an EMBL/GenBank/DDBJ whole genome shotgun (WGS) entry which is preliminary data.</text>
</comment>
<feature type="region of interest" description="Disordered" evidence="1">
    <location>
        <begin position="55"/>
        <end position="88"/>
    </location>
</feature>
<dbReference type="EMBL" id="JAUEPO010000004">
    <property type="protein sequence ID" value="KAK3324744.1"/>
    <property type="molecule type" value="Genomic_DNA"/>
</dbReference>
<feature type="transmembrane region" description="Helical" evidence="2">
    <location>
        <begin position="120"/>
        <end position="142"/>
    </location>
</feature>
<reference evidence="3" key="2">
    <citation type="submission" date="2023-06" db="EMBL/GenBank/DDBJ databases">
        <authorList>
            <consortium name="Lawrence Berkeley National Laboratory"/>
            <person name="Haridas S."/>
            <person name="Hensen N."/>
            <person name="Bonometti L."/>
            <person name="Westerberg I."/>
            <person name="Brannstrom I.O."/>
            <person name="Guillou S."/>
            <person name="Cros-Aarteil S."/>
            <person name="Calhoun S."/>
            <person name="Kuo A."/>
            <person name="Mondo S."/>
            <person name="Pangilinan J."/>
            <person name="Riley R."/>
            <person name="Labutti K."/>
            <person name="Andreopoulos B."/>
            <person name="Lipzen A."/>
            <person name="Chen C."/>
            <person name="Yanf M."/>
            <person name="Daum C."/>
            <person name="Ng V."/>
            <person name="Clum A."/>
            <person name="Steindorff A."/>
            <person name="Ohm R."/>
            <person name="Martin F."/>
            <person name="Silar P."/>
            <person name="Natvig D."/>
            <person name="Lalanne C."/>
            <person name="Gautier V."/>
            <person name="Ament-Velasquez S.L."/>
            <person name="Kruys A."/>
            <person name="Hutchinson M.I."/>
            <person name="Powell A.J."/>
            <person name="Barry K."/>
            <person name="Miller A.N."/>
            <person name="Grigoriev I.V."/>
            <person name="Debuchy R."/>
            <person name="Gladieux P."/>
            <person name="Thoren M.H."/>
            <person name="Johannesson H."/>
        </authorList>
    </citation>
    <scope>NUCLEOTIDE SEQUENCE</scope>
    <source>
        <strain evidence="3">SMH4131-1</strain>
    </source>
</reference>
<keyword evidence="4" id="KW-1185">Reference proteome</keyword>
<accession>A0AAE0IGJ4</accession>
<evidence type="ECO:0000256" key="1">
    <source>
        <dbReference type="SAM" id="MobiDB-lite"/>
    </source>
</evidence>
<keyword evidence="2" id="KW-1133">Transmembrane helix</keyword>
<organism evidence="3 4">
    <name type="scientific">Cercophora scortea</name>
    <dbReference type="NCBI Taxonomy" id="314031"/>
    <lineage>
        <taxon>Eukaryota</taxon>
        <taxon>Fungi</taxon>
        <taxon>Dikarya</taxon>
        <taxon>Ascomycota</taxon>
        <taxon>Pezizomycotina</taxon>
        <taxon>Sordariomycetes</taxon>
        <taxon>Sordariomycetidae</taxon>
        <taxon>Sordariales</taxon>
        <taxon>Lasiosphaeriaceae</taxon>
        <taxon>Cercophora</taxon>
    </lineage>
</organism>
<protein>
    <submittedName>
        <fullName evidence="3">Uncharacterized protein</fullName>
    </submittedName>
</protein>
<dbReference type="Proteomes" id="UP001286456">
    <property type="component" value="Unassembled WGS sequence"/>
</dbReference>
<sequence>MLPGISAPGRKLADSCGLPWWCYCHCGRGSLRGQQAENGGFPGTFPSWAKFREKRRNNKNSEVRRSEKAPKNWRSGNATIAVNPETPDGTTIQQAGWTDELRTQLSHPFFRRLYCTQSELAVWSIGCSCLAVAASFLSMSLFERQEIKCGSLPELSRIKRPRACDTTTLQLHTAQVLSGPLPPL</sequence>
<reference evidence="3" key="1">
    <citation type="journal article" date="2023" name="Mol. Phylogenet. Evol.">
        <title>Genome-scale phylogeny and comparative genomics of the fungal order Sordariales.</title>
        <authorList>
            <person name="Hensen N."/>
            <person name="Bonometti L."/>
            <person name="Westerberg I."/>
            <person name="Brannstrom I.O."/>
            <person name="Guillou S."/>
            <person name="Cros-Aarteil S."/>
            <person name="Calhoun S."/>
            <person name="Haridas S."/>
            <person name="Kuo A."/>
            <person name="Mondo S."/>
            <person name="Pangilinan J."/>
            <person name="Riley R."/>
            <person name="LaButti K."/>
            <person name="Andreopoulos B."/>
            <person name="Lipzen A."/>
            <person name="Chen C."/>
            <person name="Yan M."/>
            <person name="Daum C."/>
            <person name="Ng V."/>
            <person name="Clum A."/>
            <person name="Steindorff A."/>
            <person name="Ohm R.A."/>
            <person name="Martin F."/>
            <person name="Silar P."/>
            <person name="Natvig D.O."/>
            <person name="Lalanne C."/>
            <person name="Gautier V."/>
            <person name="Ament-Velasquez S.L."/>
            <person name="Kruys A."/>
            <person name="Hutchinson M.I."/>
            <person name="Powell A.J."/>
            <person name="Barry K."/>
            <person name="Miller A.N."/>
            <person name="Grigoriev I.V."/>
            <person name="Debuchy R."/>
            <person name="Gladieux P."/>
            <person name="Hiltunen Thoren M."/>
            <person name="Johannesson H."/>
        </authorList>
    </citation>
    <scope>NUCLEOTIDE SEQUENCE</scope>
    <source>
        <strain evidence="3">SMH4131-1</strain>
    </source>
</reference>
<keyword evidence="2" id="KW-0812">Transmembrane</keyword>
<proteinExistence type="predicted"/>
<keyword evidence="2" id="KW-0472">Membrane</keyword>
<evidence type="ECO:0000313" key="3">
    <source>
        <dbReference type="EMBL" id="KAK3324744.1"/>
    </source>
</evidence>
<dbReference type="AlphaFoldDB" id="A0AAE0IGJ4"/>
<name>A0AAE0IGJ4_9PEZI</name>